<proteinExistence type="inferred from homology"/>
<comment type="caution">
    <text evidence="8">The sequence shown here is derived from an EMBL/GenBank/DDBJ whole genome shotgun (WGS) entry which is preliminary data.</text>
</comment>
<gene>
    <name evidence="8" type="ORF">EVOR1521_LOCUS15967</name>
</gene>
<evidence type="ECO:0000256" key="7">
    <source>
        <dbReference type="SAM" id="MobiDB-lite"/>
    </source>
</evidence>
<evidence type="ECO:0000256" key="6">
    <source>
        <dbReference type="ARBA" id="ARBA00048493"/>
    </source>
</evidence>
<dbReference type="Proteomes" id="UP001178507">
    <property type="component" value="Unassembled WGS sequence"/>
</dbReference>
<evidence type="ECO:0000256" key="4">
    <source>
        <dbReference type="ARBA" id="ARBA00022679"/>
    </source>
</evidence>
<feature type="region of interest" description="Disordered" evidence="7">
    <location>
        <begin position="662"/>
        <end position="690"/>
    </location>
</feature>
<dbReference type="InterPro" id="IPR002618">
    <property type="entry name" value="UDPGP_fam"/>
</dbReference>
<keyword evidence="9" id="KW-1185">Reference proteome</keyword>
<dbReference type="Gene3D" id="3.90.550.10">
    <property type="entry name" value="Spore Coat Polysaccharide Biosynthesis Protein SpsA, Chain A"/>
    <property type="match status" value="2"/>
</dbReference>
<evidence type="ECO:0000313" key="9">
    <source>
        <dbReference type="Proteomes" id="UP001178507"/>
    </source>
</evidence>
<evidence type="ECO:0000313" key="8">
    <source>
        <dbReference type="EMBL" id="CAJ1390596.1"/>
    </source>
</evidence>
<sequence length="743" mass="80768">MGQASTSWCTEGLPDNETIAWALSAPAIRPQRSACVDLEDLLAGCPRELSESLRDSGQAALLRCRPWLTAGALRGLQRSLQCAQLKTTANRYRDIEPDEYGYSVPITVPWAELDLDHVISAGQVFSSEEAQHDKVMHLRKVGLQAIRLGKVGVVLMAGGANWRLGGPVSCRSLNLKSGKSIIQILCERVRRVAMLCRTEDRRWAKRIAIPVLVMTSRLTHRAVLEHFEANQYFGLHPGDVIFFDQPVGPVLDMNSKLLPQSLGGEFAQSPGGTGAVLRALASSSALEQCRDRGVECLHILGTENLLARVCDPVFIGFCRHLDVDCASKVAERGDITEDVELFVVRQSPVSTQFADIEDAACGLEALQAPKEVLQARNRAGLLSYNGSINSVFMTVSYIQEVVDRPVPQHKVPRIVPYLDFYVDLQDEQEVVPDSSPPSLAKNASPRGKPTGLKMSSWPCETLADLACQRALLAAAAEIRSSHKPSDDLDAWRCDVNLDASGAVAVVRLREAQRGPRLVPGSLQGPNGAEVLRVALRDHALLRCSLVVPSKPNAFVLETSILDYFAFTDRAVAFKVSREVEFAPVREARGRHTPEAARLTMHRLHCAWVRAAGGSIEESGEHDVLEVSPLVSFEGEGLGSRPAGGRGLDLDGTVLKLPCHLTAPQETPEEATEKDETSATQGADGLDSSPFYLQEYPLRPAVSRSNAGLQRELGLGEGSAAERARDDVRNFAEASQRGGGRLQT</sequence>
<protein>
    <recommendedName>
        <fullName evidence="3">UDP-N-acetylglucosamine diphosphorylase</fullName>
        <ecNumber evidence="3">2.7.7.23</ecNumber>
    </recommendedName>
</protein>
<evidence type="ECO:0000256" key="3">
    <source>
        <dbReference type="ARBA" id="ARBA00012457"/>
    </source>
</evidence>
<comment type="similarity">
    <text evidence="2">Belongs to the UDPGP type 1 family.</text>
</comment>
<accession>A0AA36INI3</accession>
<evidence type="ECO:0000256" key="1">
    <source>
        <dbReference type="ARBA" id="ARBA00005208"/>
    </source>
</evidence>
<dbReference type="EMBL" id="CAUJNA010002112">
    <property type="protein sequence ID" value="CAJ1390596.1"/>
    <property type="molecule type" value="Genomic_DNA"/>
</dbReference>
<dbReference type="InterPro" id="IPR039741">
    <property type="entry name" value="UDP-sugar_pyrophosphorylase"/>
</dbReference>
<feature type="region of interest" description="Disordered" evidence="7">
    <location>
        <begin position="430"/>
        <end position="452"/>
    </location>
</feature>
<comment type="pathway">
    <text evidence="1">Nucleotide-sugar biosynthesis; UDP-N-acetyl-alpha-D-glucosamine biosynthesis; UDP-N-acetyl-alpha-D-glucosamine from N-acetyl-alpha-D-glucosamine 1-phosphate: step 1/1.</text>
</comment>
<comment type="catalytic activity">
    <reaction evidence="6">
        <text>N-acetyl-alpha-D-glucosamine 1-phosphate + UTP + H(+) = UDP-N-acetyl-alpha-D-glucosamine + diphosphate</text>
        <dbReference type="Rhea" id="RHEA:13509"/>
        <dbReference type="ChEBI" id="CHEBI:15378"/>
        <dbReference type="ChEBI" id="CHEBI:33019"/>
        <dbReference type="ChEBI" id="CHEBI:46398"/>
        <dbReference type="ChEBI" id="CHEBI:57705"/>
        <dbReference type="ChEBI" id="CHEBI:57776"/>
        <dbReference type="EC" id="2.7.7.23"/>
    </reaction>
</comment>
<keyword evidence="5" id="KW-0548">Nucleotidyltransferase</keyword>
<keyword evidence="4" id="KW-0808">Transferase</keyword>
<dbReference type="Pfam" id="PF01704">
    <property type="entry name" value="UDPGP"/>
    <property type="match status" value="1"/>
</dbReference>
<name>A0AA36INI3_9DINO</name>
<dbReference type="AlphaFoldDB" id="A0AA36INI3"/>
<evidence type="ECO:0000256" key="5">
    <source>
        <dbReference type="ARBA" id="ARBA00022695"/>
    </source>
</evidence>
<organism evidence="8 9">
    <name type="scientific">Effrenium voratum</name>
    <dbReference type="NCBI Taxonomy" id="2562239"/>
    <lineage>
        <taxon>Eukaryota</taxon>
        <taxon>Sar</taxon>
        <taxon>Alveolata</taxon>
        <taxon>Dinophyceae</taxon>
        <taxon>Suessiales</taxon>
        <taxon>Symbiodiniaceae</taxon>
        <taxon>Effrenium</taxon>
    </lineage>
</organism>
<dbReference type="SUPFAM" id="SSF53448">
    <property type="entry name" value="Nucleotide-diphospho-sugar transferases"/>
    <property type="match status" value="2"/>
</dbReference>
<feature type="compositionally biased region" description="Basic and acidic residues" evidence="7">
    <location>
        <begin position="719"/>
        <end position="729"/>
    </location>
</feature>
<feature type="region of interest" description="Disordered" evidence="7">
    <location>
        <begin position="712"/>
        <end position="743"/>
    </location>
</feature>
<evidence type="ECO:0000256" key="2">
    <source>
        <dbReference type="ARBA" id="ARBA00010401"/>
    </source>
</evidence>
<reference evidence="8" key="1">
    <citation type="submission" date="2023-08" db="EMBL/GenBank/DDBJ databases">
        <authorList>
            <person name="Chen Y."/>
            <person name="Shah S."/>
            <person name="Dougan E. K."/>
            <person name="Thang M."/>
            <person name="Chan C."/>
        </authorList>
    </citation>
    <scope>NUCLEOTIDE SEQUENCE</scope>
</reference>
<dbReference type="PANTHER" id="PTHR11952:SF2">
    <property type="entry name" value="LD24639P"/>
    <property type="match status" value="1"/>
</dbReference>
<dbReference type="InterPro" id="IPR029044">
    <property type="entry name" value="Nucleotide-diphossugar_trans"/>
</dbReference>
<dbReference type="EC" id="2.7.7.23" evidence="3"/>
<dbReference type="PANTHER" id="PTHR11952">
    <property type="entry name" value="UDP- GLUCOSE PYROPHOSPHORYLASE"/>
    <property type="match status" value="1"/>
</dbReference>
<dbReference type="GO" id="GO:0003977">
    <property type="term" value="F:UDP-N-acetylglucosamine diphosphorylase activity"/>
    <property type="evidence" value="ECO:0007669"/>
    <property type="project" value="UniProtKB-EC"/>
</dbReference>